<dbReference type="EMBL" id="JBEDNZ010000003">
    <property type="protein sequence ID" value="KAL0850246.1"/>
    <property type="molecule type" value="Genomic_DNA"/>
</dbReference>
<evidence type="ECO:0000313" key="7">
    <source>
        <dbReference type="EMBL" id="KAL0850246.1"/>
    </source>
</evidence>
<evidence type="ECO:0000256" key="5">
    <source>
        <dbReference type="SAM" id="MobiDB-lite"/>
    </source>
</evidence>
<evidence type="ECO:0000259" key="6">
    <source>
        <dbReference type="SMART" id="SM00093"/>
    </source>
</evidence>
<reference evidence="7 8" key="1">
    <citation type="submission" date="2024-06" db="EMBL/GenBank/DDBJ databases">
        <title>A chromosome-level genome assembly of beet webworm, Loxostege sticticalis.</title>
        <authorList>
            <person name="Zhang Y."/>
        </authorList>
    </citation>
    <scope>NUCLEOTIDE SEQUENCE [LARGE SCALE GENOMIC DNA]</scope>
    <source>
        <strain evidence="7">AQ028</strain>
        <tissue evidence="7">Male pupae</tissue>
    </source>
</reference>
<evidence type="ECO:0000313" key="8">
    <source>
        <dbReference type="Proteomes" id="UP001549921"/>
    </source>
</evidence>
<comment type="similarity">
    <text evidence="1 4">Belongs to the serpin family.</text>
</comment>
<dbReference type="InterPro" id="IPR042178">
    <property type="entry name" value="Serpin_sf_1"/>
</dbReference>
<keyword evidence="3" id="KW-0722">Serine protease inhibitor</keyword>
<protein>
    <recommendedName>
        <fullName evidence="6">Serpin domain-containing protein</fullName>
    </recommendedName>
</protein>
<evidence type="ECO:0000256" key="4">
    <source>
        <dbReference type="RuleBase" id="RU000411"/>
    </source>
</evidence>
<dbReference type="InterPro" id="IPR036186">
    <property type="entry name" value="Serpin_sf"/>
</dbReference>
<gene>
    <name evidence="7" type="ORF">ABMA28_012095</name>
</gene>
<comment type="caution">
    <text evidence="7">The sequence shown here is derived from an EMBL/GenBank/DDBJ whole genome shotgun (WGS) entry which is preliminary data.</text>
</comment>
<dbReference type="InterPro" id="IPR000215">
    <property type="entry name" value="Serpin_fam"/>
</dbReference>
<dbReference type="PANTHER" id="PTHR11461:SF211">
    <property type="entry name" value="GH10112P-RELATED"/>
    <property type="match status" value="1"/>
</dbReference>
<feature type="domain" description="Serpin" evidence="6">
    <location>
        <begin position="296"/>
        <end position="647"/>
    </location>
</feature>
<dbReference type="Proteomes" id="UP001549921">
    <property type="component" value="Unassembled WGS sequence"/>
</dbReference>
<dbReference type="InterPro" id="IPR042185">
    <property type="entry name" value="Serpin_sf_2"/>
</dbReference>
<evidence type="ECO:0000256" key="3">
    <source>
        <dbReference type="ARBA" id="ARBA00022900"/>
    </source>
</evidence>
<keyword evidence="2" id="KW-0646">Protease inhibitor</keyword>
<dbReference type="Pfam" id="PF00079">
    <property type="entry name" value="Serpin"/>
    <property type="match status" value="1"/>
</dbReference>
<sequence length="648" mass="73054">MPRDMVLKMLSNAHGRGTHHQSEAILHRLFEIGRNHHREAHTENLSPPGLGYLQKPLHDLPLSWHPQRRTFREHHLYPRMTTATSALPKDSFISNFLPNGGIENKVPFTDKNILRWQTTFNPDIPQTSNFMPVETTSKPSTVDPGNNTPLYDTTVPTVISDANVRSFLNEGSPPSPPLTIVPLSETPLPNINTTALIYNAEIGVKTKSDDKSVKQYVTINVFTDVPKQMVNGTINMFSTNQFNGVIEESHTLSTSQYIITSSTSNPKEIEAKRRKVLLESYSDALDKLERKFYGVTFNKLTSTSPVERRENGISFVQSGLFLSLQLMAFSTETDEDTKAEIDQCLGLNITDTDKIALIEELTSRLPKSSFNLKWRWSSRLVLGHTQNVSEDFQSGAASALKLSIGKFHGNETDEMLAKTLNQMIEKDSGGAIRNTFDAEELSDGVRAVALTTLYMRGRWRSAPTVLNGSRPFQDADGAPPRSVRMIRINDNVRYANFEDWNFQAIEIFYATRGLSLLMLVPRGRSVRELAGRLETLSISEISRRMTAKRVAVTMPLYTLRMTLLLPSKLKPMGVNTLISNQNTTDSGKLKLSHAIQRIMFWAEAGRNAFKDDGIEWDEEPELELVVDRPYLFFVRWSNITLMNGNFVL</sequence>
<dbReference type="PANTHER" id="PTHR11461">
    <property type="entry name" value="SERINE PROTEASE INHIBITOR, SERPIN"/>
    <property type="match status" value="1"/>
</dbReference>
<dbReference type="Gene3D" id="3.30.497.10">
    <property type="entry name" value="Antithrombin, subunit I, domain 2"/>
    <property type="match status" value="1"/>
</dbReference>
<name>A0ABD0TLP1_LOXSC</name>
<accession>A0ABD0TLP1</accession>
<proteinExistence type="inferred from homology"/>
<dbReference type="AlphaFoldDB" id="A0ABD0TLP1"/>
<dbReference type="GO" id="GO:0004867">
    <property type="term" value="F:serine-type endopeptidase inhibitor activity"/>
    <property type="evidence" value="ECO:0007669"/>
    <property type="project" value="UniProtKB-KW"/>
</dbReference>
<dbReference type="SMART" id="SM00093">
    <property type="entry name" value="SERPIN"/>
    <property type="match status" value="1"/>
</dbReference>
<evidence type="ECO:0000256" key="2">
    <source>
        <dbReference type="ARBA" id="ARBA00022690"/>
    </source>
</evidence>
<dbReference type="SUPFAM" id="SSF56574">
    <property type="entry name" value="Serpins"/>
    <property type="match status" value="1"/>
</dbReference>
<dbReference type="InterPro" id="IPR023796">
    <property type="entry name" value="Serpin_dom"/>
</dbReference>
<organism evidence="7 8">
    <name type="scientific">Loxostege sticticalis</name>
    <name type="common">Beet webworm moth</name>
    <dbReference type="NCBI Taxonomy" id="481309"/>
    <lineage>
        <taxon>Eukaryota</taxon>
        <taxon>Metazoa</taxon>
        <taxon>Ecdysozoa</taxon>
        <taxon>Arthropoda</taxon>
        <taxon>Hexapoda</taxon>
        <taxon>Insecta</taxon>
        <taxon>Pterygota</taxon>
        <taxon>Neoptera</taxon>
        <taxon>Endopterygota</taxon>
        <taxon>Lepidoptera</taxon>
        <taxon>Glossata</taxon>
        <taxon>Ditrysia</taxon>
        <taxon>Pyraloidea</taxon>
        <taxon>Crambidae</taxon>
        <taxon>Pyraustinae</taxon>
        <taxon>Loxostege</taxon>
    </lineage>
</organism>
<feature type="region of interest" description="Disordered" evidence="5">
    <location>
        <begin position="125"/>
        <end position="153"/>
    </location>
</feature>
<evidence type="ECO:0000256" key="1">
    <source>
        <dbReference type="ARBA" id="ARBA00009500"/>
    </source>
</evidence>
<dbReference type="Gene3D" id="2.30.39.10">
    <property type="entry name" value="Alpha-1-antitrypsin, domain 1"/>
    <property type="match status" value="1"/>
</dbReference>